<evidence type="ECO:0000313" key="1">
    <source>
        <dbReference type="EMBL" id="MCI47261.1"/>
    </source>
</evidence>
<dbReference type="Proteomes" id="UP000265520">
    <property type="component" value="Unassembled WGS sequence"/>
</dbReference>
<feature type="non-terminal residue" evidence="1">
    <location>
        <position position="1"/>
    </location>
</feature>
<proteinExistence type="predicted"/>
<evidence type="ECO:0000313" key="2">
    <source>
        <dbReference type="Proteomes" id="UP000265520"/>
    </source>
</evidence>
<dbReference type="AlphaFoldDB" id="A0A392SEC7"/>
<protein>
    <submittedName>
        <fullName evidence="1">Uncharacterized protein</fullName>
    </submittedName>
</protein>
<keyword evidence="2" id="KW-1185">Reference proteome</keyword>
<dbReference type="EMBL" id="LXQA010369877">
    <property type="protein sequence ID" value="MCI47261.1"/>
    <property type="molecule type" value="Genomic_DNA"/>
</dbReference>
<accession>A0A392SEC7</accession>
<name>A0A392SEC7_9FABA</name>
<organism evidence="1 2">
    <name type="scientific">Trifolium medium</name>
    <dbReference type="NCBI Taxonomy" id="97028"/>
    <lineage>
        <taxon>Eukaryota</taxon>
        <taxon>Viridiplantae</taxon>
        <taxon>Streptophyta</taxon>
        <taxon>Embryophyta</taxon>
        <taxon>Tracheophyta</taxon>
        <taxon>Spermatophyta</taxon>
        <taxon>Magnoliopsida</taxon>
        <taxon>eudicotyledons</taxon>
        <taxon>Gunneridae</taxon>
        <taxon>Pentapetalae</taxon>
        <taxon>rosids</taxon>
        <taxon>fabids</taxon>
        <taxon>Fabales</taxon>
        <taxon>Fabaceae</taxon>
        <taxon>Papilionoideae</taxon>
        <taxon>50 kb inversion clade</taxon>
        <taxon>NPAAA clade</taxon>
        <taxon>Hologalegina</taxon>
        <taxon>IRL clade</taxon>
        <taxon>Trifolieae</taxon>
        <taxon>Trifolium</taxon>
    </lineage>
</organism>
<reference evidence="1 2" key="1">
    <citation type="journal article" date="2018" name="Front. Plant Sci.">
        <title>Red Clover (Trifolium pratense) and Zigzag Clover (T. medium) - A Picture of Genomic Similarities and Differences.</title>
        <authorList>
            <person name="Dluhosova J."/>
            <person name="Istvanek J."/>
            <person name="Nedelnik J."/>
            <person name="Repkova J."/>
        </authorList>
    </citation>
    <scope>NUCLEOTIDE SEQUENCE [LARGE SCALE GENOMIC DNA]</scope>
    <source>
        <strain evidence="2">cv. 10/8</strain>
        <tissue evidence="1">Leaf</tissue>
    </source>
</reference>
<comment type="caution">
    <text evidence="1">The sequence shown here is derived from an EMBL/GenBank/DDBJ whole genome shotgun (WGS) entry which is preliminary data.</text>
</comment>
<sequence length="40" mass="4272">RELLDSKGMAVAATGGSGGTVRWLALRRKSLTVKEGKRNT</sequence>